<dbReference type="OrthoDB" id="9963203at2"/>
<sequence length="78" mass="8930">MNNVVRIDFHERDQQWIVTLTGADGGTRSGEPFPAFGGEGFSKLEQVISRMKELGYRPTRIPYNKPNATRYIFEVEPI</sequence>
<name>A0A4Q2L5E6_9MICO</name>
<keyword evidence="2" id="KW-1185">Reference proteome</keyword>
<reference evidence="1 2" key="1">
    <citation type="submission" date="2019-01" db="EMBL/GenBank/DDBJ databases">
        <title>Agromyces.</title>
        <authorList>
            <person name="Li J."/>
        </authorList>
    </citation>
    <scope>NUCLEOTIDE SEQUENCE [LARGE SCALE GENOMIC DNA]</scope>
    <source>
        <strain evidence="1 2">DSM 15934</strain>
    </source>
</reference>
<accession>A0A4Q2L5E6</accession>
<dbReference type="AlphaFoldDB" id="A0A4Q2L5E6"/>
<dbReference type="RefSeq" id="WP_129519389.1">
    <property type="nucleotide sequence ID" value="NZ_SDPN01000003.1"/>
</dbReference>
<evidence type="ECO:0000313" key="1">
    <source>
        <dbReference type="EMBL" id="RXZ72767.1"/>
    </source>
</evidence>
<protein>
    <submittedName>
        <fullName evidence="1">Uncharacterized protein</fullName>
    </submittedName>
</protein>
<dbReference type="Proteomes" id="UP000293865">
    <property type="component" value="Unassembled WGS sequence"/>
</dbReference>
<dbReference type="EMBL" id="SDPN01000003">
    <property type="protein sequence ID" value="RXZ72767.1"/>
    <property type="molecule type" value="Genomic_DNA"/>
</dbReference>
<comment type="caution">
    <text evidence="1">The sequence shown here is derived from an EMBL/GenBank/DDBJ whole genome shotgun (WGS) entry which is preliminary data.</text>
</comment>
<proteinExistence type="predicted"/>
<gene>
    <name evidence="1" type="ORF">ESP51_02920</name>
</gene>
<organism evidence="1 2">
    <name type="scientific">Agromyces albus</name>
    <dbReference type="NCBI Taxonomy" id="205332"/>
    <lineage>
        <taxon>Bacteria</taxon>
        <taxon>Bacillati</taxon>
        <taxon>Actinomycetota</taxon>
        <taxon>Actinomycetes</taxon>
        <taxon>Micrococcales</taxon>
        <taxon>Microbacteriaceae</taxon>
        <taxon>Agromyces</taxon>
    </lineage>
</organism>
<evidence type="ECO:0000313" key="2">
    <source>
        <dbReference type="Proteomes" id="UP000293865"/>
    </source>
</evidence>